<evidence type="ECO:0000256" key="1">
    <source>
        <dbReference type="SAM" id="MobiDB-lite"/>
    </source>
</evidence>
<gene>
    <name evidence="2" type="ORF">CfE428DRAFT_2736</name>
</gene>
<dbReference type="Proteomes" id="UP000005824">
    <property type="component" value="Unassembled WGS sequence"/>
</dbReference>
<evidence type="ECO:0008006" key="4">
    <source>
        <dbReference type="Google" id="ProtNLM"/>
    </source>
</evidence>
<evidence type="ECO:0000313" key="2">
    <source>
        <dbReference type="EMBL" id="EDY19560.1"/>
    </source>
</evidence>
<reference evidence="2 3" key="1">
    <citation type="journal article" date="2011" name="J. Bacteriol.">
        <title>Genome sequence of Chthoniobacter flavus Ellin428, an aerobic heterotrophic soil bacterium.</title>
        <authorList>
            <person name="Kant R."/>
            <person name="van Passel M.W."/>
            <person name="Palva A."/>
            <person name="Lucas S."/>
            <person name="Lapidus A."/>
            <person name="Glavina Del Rio T."/>
            <person name="Dalin E."/>
            <person name="Tice H."/>
            <person name="Bruce D."/>
            <person name="Goodwin L."/>
            <person name="Pitluck S."/>
            <person name="Larimer F.W."/>
            <person name="Land M.L."/>
            <person name="Hauser L."/>
            <person name="Sangwan P."/>
            <person name="de Vos W.M."/>
            <person name="Janssen P.H."/>
            <person name="Smidt H."/>
        </authorList>
    </citation>
    <scope>NUCLEOTIDE SEQUENCE [LARGE SCALE GENOMIC DNA]</scope>
    <source>
        <strain evidence="2 3">Ellin428</strain>
    </source>
</reference>
<protein>
    <recommendedName>
        <fullName evidence="4">Lipoprotein</fullName>
    </recommendedName>
</protein>
<feature type="region of interest" description="Disordered" evidence="1">
    <location>
        <begin position="19"/>
        <end position="59"/>
    </location>
</feature>
<sequence length="59" mass="6310" precursor="true">MKITIRHFFLVAVATALTGCETPTTAPPPNTHNDGSMKVRSGPYNSMGSADPQGPREPR</sequence>
<dbReference type="InParanoid" id="B4D1E8"/>
<dbReference type="EMBL" id="ABVL01000007">
    <property type="protein sequence ID" value="EDY19560.1"/>
    <property type="molecule type" value="Genomic_DNA"/>
</dbReference>
<keyword evidence="3" id="KW-1185">Reference proteome</keyword>
<accession>B4D1E8</accession>
<name>B4D1E8_9BACT</name>
<proteinExistence type="predicted"/>
<comment type="caution">
    <text evidence="2">The sequence shown here is derived from an EMBL/GenBank/DDBJ whole genome shotgun (WGS) entry which is preliminary data.</text>
</comment>
<evidence type="ECO:0000313" key="3">
    <source>
        <dbReference type="Proteomes" id="UP000005824"/>
    </source>
</evidence>
<dbReference type="AlphaFoldDB" id="B4D1E8"/>
<organism evidence="2 3">
    <name type="scientific">Chthoniobacter flavus Ellin428</name>
    <dbReference type="NCBI Taxonomy" id="497964"/>
    <lineage>
        <taxon>Bacteria</taxon>
        <taxon>Pseudomonadati</taxon>
        <taxon>Verrucomicrobiota</taxon>
        <taxon>Spartobacteria</taxon>
        <taxon>Chthoniobacterales</taxon>
        <taxon>Chthoniobacteraceae</taxon>
        <taxon>Chthoniobacter</taxon>
    </lineage>
</organism>
<dbReference type="PROSITE" id="PS51257">
    <property type="entry name" value="PROKAR_LIPOPROTEIN"/>
    <property type="match status" value="1"/>
</dbReference>